<proteinExistence type="predicted"/>
<dbReference type="PANTHER" id="PTHR34964">
    <property type="entry name" value="MEMBRANE LIPOPROTEIN-RELATED"/>
    <property type="match status" value="1"/>
</dbReference>
<dbReference type="EMBL" id="JARPOI010000007">
    <property type="protein sequence ID" value="KAJ9177843.1"/>
    <property type="molecule type" value="Genomic_DNA"/>
</dbReference>
<feature type="compositionally biased region" description="Polar residues" evidence="1">
    <location>
        <begin position="92"/>
        <end position="106"/>
    </location>
</feature>
<keyword evidence="2" id="KW-0812">Transmembrane</keyword>
<comment type="caution">
    <text evidence="3">The sequence shown here is derived from an EMBL/GenBank/DDBJ whole genome shotgun (WGS) entry which is preliminary data.</text>
</comment>
<accession>A0ABQ9MD40</accession>
<feature type="transmembrane region" description="Helical" evidence="2">
    <location>
        <begin position="48"/>
        <end position="70"/>
    </location>
</feature>
<sequence length="180" mass="19281">MPVAEPTSGRLFIWLISCFLFTCVTVGGIFLLLYIVLPQNQAKPWLPIVGVTLVCLPWIFWCFTCLYRIISRALGIRVVIRCGGGGGDGGSSARTRSNVSNTSRNVASHEPANLNSPLEPAEEEDGRGVQFGGAAVLGEGDDDHEKKNANLRSLSTSISSNDLSVASRESEMPLTQAIAS</sequence>
<feature type="region of interest" description="Disordered" evidence="1">
    <location>
        <begin position="85"/>
        <end position="180"/>
    </location>
</feature>
<gene>
    <name evidence="3" type="ORF">P3X46_013009</name>
</gene>
<feature type="transmembrane region" description="Helical" evidence="2">
    <location>
        <begin position="12"/>
        <end position="36"/>
    </location>
</feature>
<evidence type="ECO:0000256" key="1">
    <source>
        <dbReference type="SAM" id="MobiDB-lite"/>
    </source>
</evidence>
<reference evidence="3" key="1">
    <citation type="journal article" date="2023" name="Plant Biotechnol. J.">
        <title>Chromosome-level wild Hevea brasiliensis genome provides new tools for genomic-assisted breeding and valuable loci to elevate rubber yield.</title>
        <authorList>
            <person name="Cheng H."/>
            <person name="Song X."/>
            <person name="Hu Y."/>
            <person name="Wu T."/>
            <person name="Yang Q."/>
            <person name="An Z."/>
            <person name="Feng S."/>
            <person name="Deng Z."/>
            <person name="Wu W."/>
            <person name="Zeng X."/>
            <person name="Tu M."/>
            <person name="Wang X."/>
            <person name="Huang H."/>
        </authorList>
    </citation>
    <scope>NUCLEOTIDE SEQUENCE</scope>
    <source>
        <strain evidence="3">MT/VB/25A 57/8</strain>
    </source>
</reference>
<evidence type="ECO:0000313" key="3">
    <source>
        <dbReference type="EMBL" id="KAJ9177843.1"/>
    </source>
</evidence>
<name>A0ABQ9MD40_HEVBR</name>
<evidence type="ECO:0000313" key="4">
    <source>
        <dbReference type="Proteomes" id="UP001174677"/>
    </source>
</evidence>
<evidence type="ECO:0000256" key="2">
    <source>
        <dbReference type="SAM" id="Phobius"/>
    </source>
</evidence>
<organism evidence="3 4">
    <name type="scientific">Hevea brasiliensis</name>
    <name type="common">Para rubber tree</name>
    <name type="synonym">Siphonia brasiliensis</name>
    <dbReference type="NCBI Taxonomy" id="3981"/>
    <lineage>
        <taxon>Eukaryota</taxon>
        <taxon>Viridiplantae</taxon>
        <taxon>Streptophyta</taxon>
        <taxon>Embryophyta</taxon>
        <taxon>Tracheophyta</taxon>
        <taxon>Spermatophyta</taxon>
        <taxon>Magnoliopsida</taxon>
        <taxon>eudicotyledons</taxon>
        <taxon>Gunneridae</taxon>
        <taxon>Pentapetalae</taxon>
        <taxon>rosids</taxon>
        <taxon>fabids</taxon>
        <taxon>Malpighiales</taxon>
        <taxon>Euphorbiaceae</taxon>
        <taxon>Crotonoideae</taxon>
        <taxon>Micrandreae</taxon>
        <taxon>Hevea</taxon>
    </lineage>
</organism>
<protein>
    <submittedName>
        <fullName evidence="3">Uncharacterized protein</fullName>
    </submittedName>
</protein>
<feature type="compositionally biased region" description="Low complexity" evidence="1">
    <location>
        <begin position="151"/>
        <end position="164"/>
    </location>
</feature>
<dbReference type="PANTHER" id="PTHR34964:SF1">
    <property type="entry name" value="MEMBRANE LIPOPROTEIN"/>
    <property type="match status" value="1"/>
</dbReference>
<dbReference type="Proteomes" id="UP001174677">
    <property type="component" value="Chromosome 7"/>
</dbReference>
<keyword evidence="2" id="KW-1133">Transmembrane helix</keyword>
<keyword evidence="4" id="KW-1185">Reference proteome</keyword>
<keyword evidence="2" id="KW-0472">Membrane</keyword>